<dbReference type="InterPro" id="IPR011964">
    <property type="entry name" value="YVTN_b-propeller_repeat"/>
</dbReference>
<name>A0A4Z0QZ70_9FIRM</name>
<dbReference type="PANTHER" id="PTHR47197:SF3">
    <property type="entry name" value="DIHYDRO-HEME D1 DEHYDROGENASE"/>
    <property type="match status" value="1"/>
</dbReference>
<dbReference type="InterPro" id="IPR051200">
    <property type="entry name" value="Host-pathogen_enzymatic-act"/>
</dbReference>
<dbReference type="EMBL" id="SPQQ01000015">
    <property type="protein sequence ID" value="TGE35375.1"/>
    <property type="molecule type" value="Genomic_DNA"/>
</dbReference>
<dbReference type="OrthoDB" id="1798382at2"/>
<dbReference type="InterPro" id="IPR011045">
    <property type="entry name" value="N2O_reductase_N"/>
</dbReference>
<evidence type="ECO:0000313" key="2">
    <source>
        <dbReference type="Proteomes" id="UP000298460"/>
    </source>
</evidence>
<dbReference type="RefSeq" id="WP_135551963.1">
    <property type="nucleotide sequence ID" value="NZ_SPQQ01000015.1"/>
</dbReference>
<evidence type="ECO:0000313" key="1">
    <source>
        <dbReference type="EMBL" id="TGE35375.1"/>
    </source>
</evidence>
<comment type="caution">
    <text evidence="1">The sequence shown here is derived from an EMBL/GenBank/DDBJ whole genome shotgun (WGS) entry which is preliminary data.</text>
</comment>
<reference evidence="1 2" key="1">
    <citation type="submission" date="2019-03" db="EMBL/GenBank/DDBJ databases">
        <title>Draft Genome Sequence of Desulfosporosinus fructosivorans Strain 63.6F, Isolated from Marine Sediment in the Baltic Sea.</title>
        <authorList>
            <person name="Hausmann B."/>
            <person name="Vandieken V."/>
            <person name="Pjevac P."/>
            <person name="Schreck K."/>
            <person name="Herbold C.W."/>
            <person name="Loy A."/>
        </authorList>
    </citation>
    <scope>NUCLEOTIDE SEQUENCE [LARGE SCALE GENOMIC DNA]</scope>
    <source>
        <strain evidence="1 2">63.6F</strain>
    </source>
</reference>
<dbReference type="InterPro" id="IPR015943">
    <property type="entry name" value="WD40/YVTN_repeat-like_dom_sf"/>
</dbReference>
<organism evidence="1 2">
    <name type="scientific">Desulfosporosinus fructosivorans</name>
    <dbReference type="NCBI Taxonomy" id="2018669"/>
    <lineage>
        <taxon>Bacteria</taxon>
        <taxon>Bacillati</taxon>
        <taxon>Bacillota</taxon>
        <taxon>Clostridia</taxon>
        <taxon>Eubacteriales</taxon>
        <taxon>Desulfitobacteriaceae</taxon>
        <taxon>Desulfosporosinus</taxon>
    </lineage>
</organism>
<protein>
    <submittedName>
        <fullName evidence="1">YncE family protein</fullName>
    </submittedName>
</protein>
<accession>A0A4Z0QZ70</accession>
<dbReference type="Gene3D" id="2.130.10.10">
    <property type="entry name" value="YVTN repeat-like/Quinoprotein amine dehydrogenase"/>
    <property type="match status" value="1"/>
</dbReference>
<keyword evidence="2" id="KW-1185">Reference proteome</keyword>
<dbReference type="Proteomes" id="UP000298460">
    <property type="component" value="Unassembled WGS sequence"/>
</dbReference>
<dbReference type="PANTHER" id="PTHR47197">
    <property type="entry name" value="PROTEIN NIRF"/>
    <property type="match status" value="1"/>
</dbReference>
<proteinExistence type="predicted"/>
<dbReference type="AlphaFoldDB" id="A0A4Z0QZ70"/>
<dbReference type="NCBIfam" id="TIGR02276">
    <property type="entry name" value="beta_rpt_yvtn"/>
    <property type="match status" value="4"/>
</dbReference>
<dbReference type="SUPFAM" id="SSF50974">
    <property type="entry name" value="Nitrous oxide reductase, N-terminal domain"/>
    <property type="match status" value="1"/>
</dbReference>
<sequence>MDLLTTGLIKNNEVSGIRPSLTFSVRISNADSVSANIRINGFYWLETTKTEYVLDIVTVAPGEVATRDYYANFDASEFRFATSSEALEISAWGKDAAGNATVVHSLLPGELSLMGMEGIAKTPGMSISSMLNQIYVLNSSSNNISVIDGKTNTFLGNVIVGSGPFGIGVNSITNRIYVANFGSSDVSVIDGNANTVMTIITVGINPVGVGVNPTTNRIYVTNWGSHSVSVIDGYTHVVIATISVGTSPEGVNVNPITNQIYITNHGSSNVTVINGDTNAVIANVGILP</sequence>
<gene>
    <name evidence="1" type="ORF">E4K67_25630</name>
</gene>